<comment type="subcellular location">
    <subcellularLocation>
        <location evidence="1">Cell membrane</location>
        <topology evidence="1">Multi-pass membrane protein</topology>
    </subcellularLocation>
</comment>
<comment type="similarity">
    <text evidence="2">Belongs to the ABC-4 integral membrane protein family. LolC/E subfamily.</text>
</comment>
<dbReference type="InterPro" id="IPR003838">
    <property type="entry name" value="ABC3_permease_C"/>
</dbReference>
<feature type="domain" description="ABC3 transporter permease C-terminal" evidence="8">
    <location>
        <begin position="682"/>
        <end position="801"/>
    </location>
</feature>
<keyword evidence="5 7" id="KW-1133">Transmembrane helix</keyword>
<name>A0A2U2I653_9BURK</name>
<evidence type="ECO:0000259" key="8">
    <source>
        <dbReference type="Pfam" id="PF02687"/>
    </source>
</evidence>
<proteinExistence type="inferred from homology"/>
<gene>
    <name evidence="9" type="ORF">C7C56_002940</name>
</gene>
<dbReference type="EMBL" id="PXWF02000041">
    <property type="protein sequence ID" value="PWF55234.1"/>
    <property type="molecule type" value="Genomic_DNA"/>
</dbReference>
<dbReference type="Pfam" id="PF02687">
    <property type="entry name" value="FtsX"/>
    <property type="match status" value="2"/>
</dbReference>
<feature type="transmembrane region" description="Helical" evidence="7">
    <location>
        <begin position="436"/>
        <end position="454"/>
    </location>
</feature>
<protein>
    <recommendedName>
        <fullName evidence="8">ABC3 transporter permease C-terminal domain-containing protein</fullName>
    </recommendedName>
</protein>
<keyword evidence="6 7" id="KW-0472">Membrane</keyword>
<feature type="domain" description="ABC3 transporter permease C-terminal" evidence="8">
    <location>
        <begin position="270"/>
        <end position="388"/>
    </location>
</feature>
<evidence type="ECO:0000256" key="6">
    <source>
        <dbReference type="ARBA" id="ARBA00023136"/>
    </source>
</evidence>
<evidence type="ECO:0000313" key="10">
    <source>
        <dbReference type="Proteomes" id="UP000241421"/>
    </source>
</evidence>
<keyword evidence="3" id="KW-1003">Cell membrane</keyword>
<comment type="caution">
    <text evidence="9">The sequence shown here is derived from an EMBL/GenBank/DDBJ whole genome shotgun (WGS) entry which is preliminary data.</text>
</comment>
<keyword evidence="4 7" id="KW-0812">Transmembrane</keyword>
<dbReference type="GO" id="GO:0098797">
    <property type="term" value="C:plasma membrane protein complex"/>
    <property type="evidence" value="ECO:0007669"/>
    <property type="project" value="TreeGrafter"/>
</dbReference>
<evidence type="ECO:0000256" key="1">
    <source>
        <dbReference type="ARBA" id="ARBA00004651"/>
    </source>
</evidence>
<evidence type="ECO:0000256" key="5">
    <source>
        <dbReference type="ARBA" id="ARBA00022989"/>
    </source>
</evidence>
<reference evidence="9 10" key="1">
    <citation type="submission" date="2018-04" db="EMBL/GenBank/DDBJ databases">
        <title>Massilia violaceinigra sp. nov., a novel purple-pigmented bacterium isolated from Tianshan glacier, Xinjiang, China.</title>
        <authorList>
            <person name="Wang H."/>
        </authorList>
    </citation>
    <scope>NUCLEOTIDE SEQUENCE [LARGE SCALE GENOMIC DNA]</scope>
    <source>
        <strain evidence="9 10">B448-2</strain>
    </source>
</reference>
<feature type="transmembrane region" description="Helical" evidence="7">
    <location>
        <begin position="673"/>
        <end position="698"/>
    </location>
</feature>
<feature type="transmembrane region" description="Helical" evidence="7">
    <location>
        <begin position="361"/>
        <end position="385"/>
    </location>
</feature>
<organism evidence="9 10">
    <name type="scientific">Massilia glaciei</name>
    <dbReference type="NCBI Taxonomy" id="1524097"/>
    <lineage>
        <taxon>Bacteria</taxon>
        <taxon>Pseudomonadati</taxon>
        <taxon>Pseudomonadota</taxon>
        <taxon>Betaproteobacteria</taxon>
        <taxon>Burkholderiales</taxon>
        <taxon>Oxalobacteraceae</taxon>
        <taxon>Telluria group</taxon>
        <taxon>Massilia</taxon>
    </lineage>
</organism>
<feature type="transmembrane region" description="Helical" evidence="7">
    <location>
        <begin position="313"/>
        <end position="341"/>
    </location>
</feature>
<dbReference type="PANTHER" id="PTHR30489:SF0">
    <property type="entry name" value="LIPOPROTEIN-RELEASING SYSTEM TRANSMEMBRANE PROTEIN LOLE"/>
    <property type="match status" value="1"/>
</dbReference>
<sequence length="809" mass="84399">MAAAGRPVLSPRWSKLRRDMQATPGRVALIVLAMAAGVCALATMLGSLAILTRETRANYLATNPPSATLQIERIDAPLLATVRAFPGIAAAQAGTTVRALIETGGGAALPLTIFVVDDFKAMRINTIRPEAGAWPPPPGALLLERDALGLAGARIGDSVRVRVGQGRARALKLAGTVHDAALPPASQGQTVYAFASADTVAGLGLDGTLRQLKLTVNERPFDADAIEATVARLAAALKRQGARIGWIRIPPPGEHPHQRIMDAVLTMLSVFGAIAVLLSAVLSATVLGGMLAQQARQIGVMKAVGASSAQIAAMYLALVGLLALAATALGGAAGLAAARAFSRVVLREMLNFTLFDDSVPHWFWLALLVAGLLVPLLIAAVPVMTASGRTAKEAMSDFGSRRDRFGAAGGPLSRLGWIDRGLLMALRNSMRRRARLLLTVGLLAAAGAMFMSSLNVRASSVQHLVQAAGQRHYDIEVMLRKPAPEARVMDVIGAQAGVLRVEPWERGATTLARADGLRIERVYPDGMHGTLLVNAVPESNGTFRPAMLDGAWLKPGQDGTAVLNSAASALNPAARVGGSIALSGKEGALTLRVVGIARQDMAGASVYVSRASYDAMSGEPGLSTPYRVVLARHDAAFVERAARRIEAALKSAGFEVGISITEAMMRKDADGHFVLLIGAMLFISALMAAVGAFGLGAAMGSSVAERGRELGIMRSIGASPGVLLRNVLCEGMFIALMSLPLALLLSVPLSALIASFLGNLLFGLPFPLALSTPAMATWCVLILCCSLIASGLPAWRASRLSVHQSLSTI</sequence>
<feature type="transmembrane region" description="Helical" evidence="7">
    <location>
        <begin position="27"/>
        <end position="51"/>
    </location>
</feature>
<evidence type="ECO:0000256" key="4">
    <source>
        <dbReference type="ARBA" id="ARBA00022692"/>
    </source>
</evidence>
<evidence type="ECO:0000256" key="3">
    <source>
        <dbReference type="ARBA" id="ARBA00022475"/>
    </source>
</evidence>
<evidence type="ECO:0000256" key="7">
    <source>
        <dbReference type="SAM" id="Phobius"/>
    </source>
</evidence>
<dbReference type="GO" id="GO:0044874">
    <property type="term" value="P:lipoprotein localization to outer membrane"/>
    <property type="evidence" value="ECO:0007669"/>
    <property type="project" value="TreeGrafter"/>
</dbReference>
<keyword evidence="10" id="KW-1185">Reference proteome</keyword>
<evidence type="ECO:0000256" key="2">
    <source>
        <dbReference type="ARBA" id="ARBA00005236"/>
    </source>
</evidence>
<dbReference type="Proteomes" id="UP000241421">
    <property type="component" value="Unassembled WGS sequence"/>
</dbReference>
<feature type="transmembrane region" description="Helical" evidence="7">
    <location>
        <begin position="264"/>
        <end position="292"/>
    </location>
</feature>
<dbReference type="AlphaFoldDB" id="A0A2U2I653"/>
<feature type="transmembrane region" description="Helical" evidence="7">
    <location>
        <begin position="774"/>
        <end position="795"/>
    </location>
</feature>
<dbReference type="PANTHER" id="PTHR30489">
    <property type="entry name" value="LIPOPROTEIN-RELEASING SYSTEM TRANSMEMBRANE PROTEIN LOLE"/>
    <property type="match status" value="1"/>
</dbReference>
<dbReference type="InterPro" id="IPR051447">
    <property type="entry name" value="Lipoprotein-release_system"/>
</dbReference>
<accession>A0A2U2I653</accession>
<feature type="transmembrane region" description="Helical" evidence="7">
    <location>
        <begin position="733"/>
        <end position="762"/>
    </location>
</feature>
<evidence type="ECO:0000313" key="9">
    <source>
        <dbReference type="EMBL" id="PWF55234.1"/>
    </source>
</evidence>